<evidence type="ECO:0000256" key="6">
    <source>
        <dbReference type="ARBA" id="ARBA00023306"/>
    </source>
</evidence>
<evidence type="ECO:0000313" key="11">
    <source>
        <dbReference type="EMBL" id="KAJ8434292.1"/>
    </source>
</evidence>
<evidence type="ECO:0000259" key="10">
    <source>
        <dbReference type="Pfam" id="PF06136"/>
    </source>
</evidence>
<dbReference type="GO" id="GO:0051258">
    <property type="term" value="P:protein polymerization"/>
    <property type="evidence" value="ECO:0007669"/>
    <property type="project" value="UniProtKB-ARBA"/>
</dbReference>
<accession>A0A9Q1Q9U9</accession>
<feature type="compositionally biased region" description="Basic and acidic residues" evidence="9">
    <location>
        <begin position="213"/>
        <end position="230"/>
    </location>
</feature>
<dbReference type="InterPro" id="IPR010369">
    <property type="entry name" value="SOK"/>
</dbReference>
<feature type="domain" description="SOSEKI DIX-like" evidence="10">
    <location>
        <begin position="52"/>
        <end position="140"/>
    </location>
</feature>
<protein>
    <recommendedName>
        <fullName evidence="10">SOSEKI DIX-like domain-containing protein</fullName>
    </recommendedName>
</protein>
<keyword evidence="5" id="KW-0472">Membrane</keyword>
<evidence type="ECO:0000313" key="12">
    <source>
        <dbReference type="Proteomes" id="UP001153076"/>
    </source>
</evidence>
<feature type="region of interest" description="Disordered" evidence="9">
    <location>
        <begin position="202"/>
        <end position="241"/>
    </location>
</feature>
<evidence type="ECO:0000256" key="8">
    <source>
        <dbReference type="ARBA" id="ARBA00046534"/>
    </source>
</evidence>
<comment type="subunit">
    <text evidence="8">Homodimer. Forms long polymer filaments with other SOKs proteins polymers (e.g. SOK1, SOK2, SOK3 and SOK4) crucial for polar localization and biological activity. Binds to ANGUSTIFOLIA (AN).</text>
</comment>
<keyword evidence="6" id="KW-0131">Cell cycle</keyword>
<evidence type="ECO:0000256" key="7">
    <source>
        <dbReference type="ARBA" id="ARBA00024211"/>
    </source>
</evidence>
<dbReference type="AlphaFoldDB" id="A0A9Q1Q9U9"/>
<evidence type="ECO:0000256" key="4">
    <source>
        <dbReference type="ARBA" id="ARBA00022618"/>
    </source>
</evidence>
<comment type="caution">
    <text evidence="11">The sequence shown here is derived from an EMBL/GenBank/DDBJ whole genome shotgun (WGS) entry which is preliminary data.</text>
</comment>
<dbReference type="GO" id="GO:0005886">
    <property type="term" value="C:plasma membrane"/>
    <property type="evidence" value="ECO:0007669"/>
    <property type="project" value="UniProtKB-SubCell"/>
</dbReference>
<proteinExistence type="inferred from homology"/>
<dbReference type="GO" id="GO:0090708">
    <property type="term" value="P:specification of plant organ axis polarity"/>
    <property type="evidence" value="ECO:0007669"/>
    <property type="project" value="UniProtKB-ARBA"/>
</dbReference>
<comment type="subcellular location">
    <subcellularLocation>
        <location evidence="1">Cell membrane</location>
        <topology evidence="1">Peripheral membrane protein</topology>
        <orientation evidence="1">Cytoplasmic side</orientation>
    </subcellularLocation>
</comment>
<evidence type="ECO:0000256" key="1">
    <source>
        <dbReference type="ARBA" id="ARBA00004413"/>
    </source>
</evidence>
<feature type="region of interest" description="Disordered" evidence="9">
    <location>
        <begin position="143"/>
        <end position="162"/>
    </location>
</feature>
<evidence type="ECO:0000256" key="2">
    <source>
        <dbReference type="ARBA" id="ARBA00022473"/>
    </source>
</evidence>
<keyword evidence="4" id="KW-0132">Cell division</keyword>
<name>A0A9Q1Q9U9_9CARY</name>
<dbReference type="PANTHER" id="PTHR31083:SF4">
    <property type="entry name" value="PROTEIN SOSEKI 4-RELATED"/>
    <property type="match status" value="1"/>
</dbReference>
<feature type="compositionally biased region" description="Basic and acidic residues" evidence="9">
    <location>
        <begin position="174"/>
        <end position="183"/>
    </location>
</feature>
<dbReference type="PANTHER" id="PTHR31083">
    <property type="entry name" value="UPSTREAM OF FLC PROTEIN (DUF966)"/>
    <property type="match status" value="1"/>
</dbReference>
<evidence type="ECO:0000256" key="9">
    <source>
        <dbReference type="SAM" id="MobiDB-lite"/>
    </source>
</evidence>
<feature type="region of interest" description="Disordered" evidence="9">
    <location>
        <begin position="389"/>
        <end position="437"/>
    </location>
</feature>
<evidence type="ECO:0000256" key="3">
    <source>
        <dbReference type="ARBA" id="ARBA00022475"/>
    </source>
</evidence>
<dbReference type="OrthoDB" id="1280899at2759"/>
<keyword evidence="2" id="KW-0217">Developmental protein</keyword>
<dbReference type="Pfam" id="PF06136">
    <property type="entry name" value="SOK"/>
    <property type="match status" value="1"/>
</dbReference>
<feature type="region of interest" description="Disordered" evidence="9">
    <location>
        <begin position="174"/>
        <end position="193"/>
    </location>
</feature>
<dbReference type="EMBL" id="JAKOGI010000488">
    <property type="protein sequence ID" value="KAJ8434292.1"/>
    <property type="molecule type" value="Genomic_DNA"/>
</dbReference>
<gene>
    <name evidence="11" type="ORF">Cgig2_009267</name>
</gene>
<dbReference type="GO" id="GO:0051302">
    <property type="term" value="P:regulation of cell division"/>
    <property type="evidence" value="ECO:0007669"/>
    <property type="project" value="UniProtKB-ARBA"/>
</dbReference>
<dbReference type="GO" id="GO:2000067">
    <property type="term" value="P:regulation of root morphogenesis"/>
    <property type="evidence" value="ECO:0007669"/>
    <property type="project" value="UniProtKB-ARBA"/>
</dbReference>
<keyword evidence="3" id="KW-1003">Cell membrane</keyword>
<organism evidence="11 12">
    <name type="scientific">Carnegiea gigantea</name>
    <dbReference type="NCBI Taxonomy" id="171969"/>
    <lineage>
        <taxon>Eukaryota</taxon>
        <taxon>Viridiplantae</taxon>
        <taxon>Streptophyta</taxon>
        <taxon>Embryophyta</taxon>
        <taxon>Tracheophyta</taxon>
        <taxon>Spermatophyta</taxon>
        <taxon>Magnoliopsida</taxon>
        <taxon>eudicotyledons</taxon>
        <taxon>Gunneridae</taxon>
        <taxon>Pentapetalae</taxon>
        <taxon>Caryophyllales</taxon>
        <taxon>Cactineae</taxon>
        <taxon>Cactaceae</taxon>
        <taxon>Cactoideae</taxon>
        <taxon>Echinocereeae</taxon>
        <taxon>Carnegiea</taxon>
    </lineage>
</organism>
<dbReference type="Proteomes" id="UP001153076">
    <property type="component" value="Unassembled WGS sequence"/>
</dbReference>
<feature type="region of interest" description="Disordered" evidence="9">
    <location>
        <begin position="1"/>
        <end position="38"/>
    </location>
</feature>
<dbReference type="GO" id="GO:0051301">
    <property type="term" value="P:cell division"/>
    <property type="evidence" value="ECO:0007669"/>
    <property type="project" value="UniProtKB-KW"/>
</dbReference>
<dbReference type="PIRSF" id="PIRSF031043">
    <property type="entry name" value="UCP031043"/>
    <property type="match status" value="1"/>
</dbReference>
<dbReference type="InterPro" id="IPR048351">
    <property type="entry name" value="SOK_DIX"/>
</dbReference>
<dbReference type="InterPro" id="IPR021182">
    <property type="entry name" value="SOK_magnoliopsida"/>
</dbReference>
<reference evidence="11" key="1">
    <citation type="submission" date="2022-04" db="EMBL/GenBank/DDBJ databases">
        <title>Carnegiea gigantea Genome sequencing and assembly v2.</title>
        <authorList>
            <person name="Copetti D."/>
            <person name="Sanderson M.J."/>
            <person name="Burquez A."/>
            <person name="Wojciechowski M.F."/>
        </authorList>
    </citation>
    <scope>NUCLEOTIDE SEQUENCE</scope>
    <source>
        <strain evidence="11">SGP5-SGP5p</strain>
        <tissue evidence="11">Aerial part</tissue>
    </source>
</reference>
<keyword evidence="12" id="KW-1185">Reference proteome</keyword>
<comment type="similarity">
    <text evidence="7">Belongs to the SOSEKI family.</text>
</comment>
<feature type="compositionally biased region" description="Basic and acidic residues" evidence="9">
    <location>
        <begin position="8"/>
        <end position="32"/>
    </location>
</feature>
<sequence>MAMASNRGRPELQRKWKERENTISPERTKDCSEPLNKFKPNNSNYTQKRFTVPVVYYLCQNGQLQHPHFMEVPLSSPHGLFLRDVISRLNILRGKAMASQYSWSSKRSYKNGYVWQDLEENDFIYPVHGGEYVLKGSEILETGSKSLEPSSPAGTNRRRNQSWGSIDLHEYKVYKAESTRESDASTQTDDQRRRRIRAAIKEEEIEDVGDGAVEERDKVGQSTELSREEISPPPSDSSPETLESLIKADGRLILASSSSSTITTSLSKASMQALDQDDHQSRKVNQAAGNCPSGKMKAPSVIMSLISCGSLSFRDCGVAAVKDHGMSLISNYKTRLPSGENQTAEDHDAGDDDVIGEIEKNARNRFAKMAIEDKEYFSGSLLMETNTNKDEFSAPKLQRSSSYNSDRSSHLKMAGKEEGVTARCIPRRPKKTRETSTHIEHEAEITNAAINKTTQAGN</sequence>
<evidence type="ECO:0000256" key="5">
    <source>
        <dbReference type="ARBA" id="ARBA00023136"/>
    </source>
</evidence>
<feature type="compositionally biased region" description="Polar residues" evidence="9">
    <location>
        <begin position="143"/>
        <end position="154"/>
    </location>
</feature>